<gene>
    <name evidence="2" type="ORF">TNIN_129131</name>
</gene>
<keyword evidence="1" id="KW-1133">Transmembrane helix</keyword>
<evidence type="ECO:0000313" key="2">
    <source>
        <dbReference type="EMBL" id="GFY77914.1"/>
    </source>
</evidence>
<proteinExistence type="predicted"/>
<reference evidence="2" key="1">
    <citation type="submission" date="2020-08" db="EMBL/GenBank/DDBJ databases">
        <title>Multicomponent nature underlies the extraordinary mechanical properties of spider dragline silk.</title>
        <authorList>
            <person name="Kono N."/>
            <person name="Nakamura H."/>
            <person name="Mori M."/>
            <person name="Yoshida Y."/>
            <person name="Ohtoshi R."/>
            <person name="Malay A.D."/>
            <person name="Moran D.A.P."/>
            <person name="Tomita M."/>
            <person name="Numata K."/>
            <person name="Arakawa K."/>
        </authorList>
    </citation>
    <scope>NUCLEOTIDE SEQUENCE</scope>
</reference>
<keyword evidence="3" id="KW-1185">Reference proteome</keyword>
<sequence>MPTACDRHRSKNIPTKNNTRFGAKASTSIKISLPVPLVFGRTVRLVKTCVPARGYVIDCPDVGCYFLTCCGPLLCIFFGVVIAWVGDFRKRKCYQVAPDF</sequence>
<dbReference type="OrthoDB" id="10379118at2759"/>
<protein>
    <submittedName>
        <fullName evidence="2">Uncharacterized protein</fullName>
    </submittedName>
</protein>
<name>A0A8X7CLZ6_9ARAC</name>
<keyword evidence="1" id="KW-0812">Transmembrane</keyword>
<dbReference type="AlphaFoldDB" id="A0A8X7CLZ6"/>
<keyword evidence="1" id="KW-0472">Membrane</keyword>
<evidence type="ECO:0000313" key="3">
    <source>
        <dbReference type="Proteomes" id="UP000886998"/>
    </source>
</evidence>
<dbReference type="Proteomes" id="UP000886998">
    <property type="component" value="Unassembled WGS sequence"/>
</dbReference>
<accession>A0A8X7CLZ6</accession>
<dbReference type="EMBL" id="BMAV01022702">
    <property type="protein sequence ID" value="GFY77914.1"/>
    <property type="molecule type" value="Genomic_DNA"/>
</dbReference>
<comment type="caution">
    <text evidence="2">The sequence shown here is derived from an EMBL/GenBank/DDBJ whole genome shotgun (WGS) entry which is preliminary data.</text>
</comment>
<organism evidence="2 3">
    <name type="scientific">Trichonephila inaurata madagascariensis</name>
    <dbReference type="NCBI Taxonomy" id="2747483"/>
    <lineage>
        <taxon>Eukaryota</taxon>
        <taxon>Metazoa</taxon>
        <taxon>Ecdysozoa</taxon>
        <taxon>Arthropoda</taxon>
        <taxon>Chelicerata</taxon>
        <taxon>Arachnida</taxon>
        <taxon>Araneae</taxon>
        <taxon>Araneomorphae</taxon>
        <taxon>Entelegynae</taxon>
        <taxon>Araneoidea</taxon>
        <taxon>Nephilidae</taxon>
        <taxon>Trichonephila</taxon>
        <taxon>Trichonephila inaurata</taxon>
    </lineage>
</organism>
<evidence type="ECO:0000256" key="1">
    <source>
        <dbReference type="SAM" id="Phobius"/>
    </source>
</evidence>
<feature type="transmembrane region" description="Helical" evidence="1">
    <location>
        <begin position="65"/>
        <end position="85"/>
    </location>
</feature>